<evidence type="ECO:0000313" key="1">
    <source>
        <dbReference type="EMBL" id="KAJ7740815.1"/>
    </source>
</evidence>
<dbReference type="EMBL" id="JARKIB010000101">
    <property type="protein sequence ID" value="KAJ7740815.1"/>
    <property type="molecule type" value="Genomic_DNA"/>
</dbReference>
<accession>A0AAD7N071</accession>
<protein>
    <submittedName>
        <fullName evidence="1">Uncharacterized protein</fullName>
    </submittedName>
</protein>
<dbReference type="Proteomes" id="UP001215598">
    <property type="component" value="Unassembled WGS sequence"/>
</dbReference>
<proteinExistence type="predicted"/>
<keyword evidence="2" id="KW-1185">Reference proteome</keyword>
<sequence>MSTATTRPPFFCTADLLQVWLRISFPGYSVTIPALWTAVEELIEANPPLVAEENVMGFVSDDGWNCHSTSIPRPVKGQAHTKLLEHRDSKGLLLTIRGGRRVRALNSRAAVCAEGPHRQDIGADAPRKLSAIVVLTSLAHCLSHSCQWRCSSRAEWAVGAFCFLVCPVCFVVEKWEWMRGHRAADAPHALLTDGVGGCATIVCCF</sequence>
<reference evidence="1" key="1">
    <citation type="submission" date="2023-03" db="EMBL/GenBank/DDBJ databases">
        <title>Massive genome expansion in bonnet fungi (Mycena s.s.) driven by repeated elements and novel gene families across ecological guilds.</title>
        <authorList>
            <consortium name="Lawrence Berkeley National Laboratory"/>
            <person name="Harder C.B."/>
            <person name="Miyauchi S."/>
            <person name="Viragh M."/>
            <person name="Kuo A."/>
            <person name="Thoen E."/>
            <person name="Andreopoulos B."/>
            <person name="Lu D."/>
            <person name="Skrede I."/>
            <person name="Drula E."/>
            <person name="Henrissat B."/>
            <person name="Morin E."/>
            <person name="Kohler A."/>
            <person name="Barry K."/>
            <person name="LaButti K."/>
            <person name="Morin E."/>
            <person name="Salamov A."/>
            <person name="Lipzen A."/>
            <person name="Mereny Z."/>
            <person name="Hegedus B."/>
            <person name="Baldrian P."/>
            <person name="Stursova M."/>
            <person name="Weitz H."/>
            <person name="Taylor A."/>
            <person name="Grigoriev I.V."/>
            <person name="Nagy L.G."/>
            <person name="Martin F."/>
            <person name="Kauserud H."/>
        </authorList>
    </citation>
    <scope>NUCLEOTIDE SEQUENCE</scope>
    <source>
        <strain evidence="1">CBHHK182m</strain>
    </source>
</reference>
<organism evidence="1 2">
    <name type="scientific">Mycena metata</name>
    <dbReference type="NCBI Taxonomy" id="1033252"/>
    <lineage>
        <taxon>Eukaryota</taxon>
        <taxon>Fungi</taxon>
        <taxon>Dikarya</taxon>
        <taxon>Basidiomycota</taxon>
        <taxon>Agaricomycotina</taxon>
        <taxon>Agaricomycetes</taxon>
        <taxon>Agaricomycetidae</taxon>
        <taxon>Agaricales</taxon>
        <taxon>Marasmiineae</taxon>
        <taxon>Mycenaceae</taxon>
        <taxon>Mycena</taxon>
    </lineage>
</organism>
<dbReference type="AlphaFoldDB" id="A0AAD7N071"/>
<gene>
    <name evidence="1" type="ORF">B0H16DRAFT_1566317</name>
</gene>
<comment type="caution">
    <text evidence="1">The sequence shown here is derived from an EMBL/GenBank/DDBJ whole genome shotgun (WGS) entry which is preliminary data.</text>
</comment>
<evidence type="ECO:0000313" key="2">
    <source>
        <dbReference type="Proteomes" id="UP001215598"/>
    </source>
</evidence>
<name>A0AAD7N071_9AGAR</name>